<accession>A0ABP0EZ43</accession>
<dbReference type="EMBL" id="CAWYQH010000001">
    <property type="protein sequence ID" value="CAK8672758.1"/>
    <property type="molecule type" value="Genomic_DNA"/>
</dbReference>
<gene>
    <name evidence="4" type="ORF">CVLEPA_LOCUS2446</name>
</gene>
<evidence type="ECO:0000313" key="4">
    <source>
        <dbReference type="EMBL" id="CAK8672758.1"/>
    </source>
</evidence>
<feature type="signal peptide" evidence="3">
    <location>
        <begin position="1"/>
        <end position="27"/>
    </location>
</feature>
<feature type="chain" id="PRO_5046216813" evidence="3">
    <location>
        <begin position="28"/>
        <end position="549"/>
    </location>
</feature>
<keyword evidence="2" id="KW-0472">Membrane</keyword>
<comment type="caution">
    <text evidence="4">The sequence shown here is derived from an EMBL/GenBank/DDBJ whole genome shotgun (WGS) entry which is preliminary data.</text>
</comment>
<feature type="region of interest" description="Disordered" evidence="1">
    <location>
        <begin position="388"/>
        <end position="412"/>
    </location>
</feature>
<keyword evidence="3" id="KW-0732">Signal</keyword>
<evidence type="ECO:0000256" key="3">
    <source>
        <dbReference type="SAM" id="SignalP"/>
    </source>
</evidence>
<name>A0ABP0EZ43_CLALP</name>
<dbReference type="Proteomes" id="UP001642483">
    <property type="component" value="Unassembled WGS sequence"/>
</dbReference>
<protein>
    <submittedName>
        <fullName evidence="4">Uncharacterized protein</fullName>
    </submittedName>
</protein>
<proteinExistence type="predicted"/>
<organism evidence="4 5">
    <name type="scientific">Clavelina lepadiformis</name>
    <name type="common">Light-bulb sea squirt</name>
    <name type="synonym">Ascidia lepadiformis</name>
    <dbReference type="NCBI Taxonomy" id="159417"/>
    <lineage>
        <taxon>Eukaryota</taxon>
        <taxon>Metazoa</taxon>
        <taxon>Chordata</taxon>
        <taxon>Tunicata</taxon>
        <taxon>Ascidiacea</taxon>
        <taxon>Aplousobranchia</taxon>
        <taxon>Clavelinidae</taxon>
        <taxon>Clavelina</taxon>
    </lineage>
</organism>
<evidence type="ECO:0000313" key="5">
    <source>
        <dbReference type="Proteomes" id="UP001642483"/>
    </source>
</evidence>
<keyword evidence="5" id="KW-1185">Reference proteome</keyword>
<evidence type="ECO:0000256" key="2">
    <source>
        <dbReference type="SAM" id="Phobius"/>
    </source>
</evidence>
<evidence type="ECO:0000256" key="1">
    <source>
        <dbReference type="SAM" id="MobiDB-lite"/>
    </source>
</evidence>
<keyword evidence="2" id="KW-0812">Transmembrane</keyword>
<sequence>MTVMFIATRITLVFFLLSSCVQFGARGGSYFCPCPGAEGQKQTNTIDGVLCYVWSLDYLKGCEEHASLPPTLDYGRFRFFPGLQKQTWNGVYDELLSADTLTLYRINRTVHANFQKWSPMEGCIDVALSKKHCISRKCYDTFSIMRVVFRKGNKRSLLKREDPIPCSGLCLNPNLNNTALSLFELKQTEDELNRETTCYFGFDKNLSEYWGKKNIYESSRERFNRTVYSMPPDLFVFQQERTASFVVDKKACKVHNCQPFGYTSDSSRSIFNYTFPSINASFVCLTWHYLSGQKSILCMPPAMSDTDSSEIFQRYDFEENPDLHLIILVSILLLGTLLFILCAFVVYKSWEQWNKSQLDHRSIYDDLKHVLEEKSRFLPTSEKESFPDAVSVTERESKLGPESKLGSKIKSSTVKDKPDTTFSVSNKLHDFVRSDEIFPSTGKNYKKTCSNESSLIEKRKTNFEYVKGITINDNSEILSSDSGLDMCINTSRSSPTEKKLFLEKMSTQKVLIEMNENIFSKDKRSVFGGNCAETNNLTGFYVRKDTLVP</sequence>
<keyword evidence="2" id="KW-1133">Transmembrane helix</keyword>
<feature type="transmembrane region" description="Helical" evidence="2">
    <location>
        <begin position="323"/>
        <end position="347"/>
    </location>
</feature>
<reference evidence="4 5" key="1">
    <citation type="submission" date="2024-02" db="EMBL/GenBank/DDBJ databases">
        <authorList>
            <person name="Daric V."/>
            <person name="Darras S."/>
        </authorList>
    </citation>
    <scope>NUCLEOTIDE SEQUENCE [LARGE SCALE GENOMIC DNA]</scope>
</reference>